<sequence length="304" mass="33488">MYFAIDSRAPKMWLDDLLHDIAGASSVNWFALVDGAFDHGTKPFAASVRCHPLYGETSVLSELLPASPYLLPLDGMASTGRRAMVEALGTHCQGRPMLSFVASGQSAERLVELWQPCLQPVVVGDDTQYLLRFADTRVLAALPGALSPEAWDRLTVPLLTWCYVNREGVLETLPLTEPRSEPKTYPTEPLRLSQVELDRMVEAAMPDSILDFLHRDDPDSLPLRDKAGIHRLVVRACVLAREHRIESIPDIVALASHALITGDAGLRVPELLALLNESGRSPGELGERLLSVRKLVVTESDSRR</sequence>
<evidence type="ECO:0000259" key="1">
    <source>
        <dbReference type="Pfam" id="PF13503"/>
    </source>
</evidence>
<dbReference type="InterPro" id="IPR025391">
    <property type="entry name" value="DUF4123"/>
</dbReference>
<dbReference type="RefSeq" id="WP_116330210.1">
    <property type="nucleotide sequence ID" value="NZ_LT992559.1"/>
</dbReference>
<dbReference type="Proteomes" id="UP000256952">
    <property type="component" value="Chromosome CBM2613_a"/>
</dbReference>
<feature type="domain" description="DUF4123" evidence="1">
    <location>
        <begin position="29"/>
        <end position="152"/>
    </location>
</feature>
<organism evidence="2 3">
    <name type="scientific">Cupriavidus taiwanensis</name>
    <dbReference type="NCBI Taxonomy" id="164546"/>
    <lineage>
        <taxon>Bacteria</taxon>
        <taxon>Pseudomonadati</taxon>
        <taxon>Pseudomonadota</taxon>
        <taxon>Betaproteobacteria</taxon>
        <taxon>Burkholderiales</taxon>
        <taxon>Burkholderiaceae</taxon>
        <taxon>Cupriavidus</taxon>
    </lineage>
</organism>
<evidence type="ECO:0000313" key="3">
    <source>
        <dbReference type="Proteomes" id="UP000256952"/>
    </source>
</evidence>
<protein>
    <recommendedName>
        <fullName evidence="1">DUF4123 domain-containing protein</fullName>
    </recommendedName>
</protein>
<name>A0A976AUA3_9BURK</name>
<dbReference type="Pfam" id="PF13503">
    <property type="entry name" value="DUF4123"/>
    <property type="match status" value="1"/>
</dbReference>
<evidence type="ECO:0000313" key="2">
    <source>
        <dbReference type="EMBL" id="SOZ54970.1"/>
    </source>
</evidence>
<comment type="caution">
    <text evidence="2">The sequence shown here is derived from an EMBL/GenBank/DDBJ whole genome shotgun (WGS) entry which is preliminary data.</text>
</comment>
<accession>A0A976AUA3</accession>
<proteinExistence type="predicted"/>
<dbReference type="AlphaFoldDB" id="A0A976AUA3"/>
<reference evidence="2 3" key="1">
    <citation type="submission" date="2018-01" db="EMBL/GenBank/DDBJ databases">
        <authorList>
            <person name="Clerissi C."/>
        </authorList>
    </citation>
    <scope>NUCLEOTIDE SEQUENCE [LARGE SCALE GENOMIC DNA]</scope>
    <source>
        <strain evidence="2">Cupriavidus taiwanensis STM 8556</strain>
    </source>
</reference>
<gene>
    <name evidence="2" type="ORF">CBM2613_A20014</name>
</gene>
<dbReference type="EMBL" id="OFTH01000012">
    <property type="protein sequence ID" value="SOZ54970.1"/>
    <property type="molecule type" value="Genomic_DNA"/>
</dbReference>